<dbReference type="AlphaFoldDB" id="A7HJE2"/>
<dbReference type="NCBIfam" id="TIGR02432">
    <property type="entry name" value="lysidine_TilS_N"/>
    <property type="match status" value="1"/>
</dbReference>
<comment type="domain">
    <text evidence="8">The N-terminal region contains the highly conserved SGGXDS motif, predicted to be a P-loop motif involved in ATP binding.</text>
</comment>
<comment type="subcellular location">
    <subcellularLocation>
        <location evidence="1 8">Cytoplasm</location>
    </subcellularLocation>
</comment>
<evidence type="ECO:0000256" key="4">
    <source>
        <dbReference type="ARBA" id="ARBA00022694"/>
    </source>
</evidence>
<evidence type="ECO:0000256" key="7">
    <source>
        <dbReference type="ARBA" id="ARBA00048539"/>
    </source>
</evidence>
<dbReference type="HOGENOM" id="CLU_018869_0_1_0"/>
<evidence type="ECO:0000256" key="8">
    <source>
        <dbReference type="HAMAP-Rule" id="MF_01161"/>
    </source>
</evidence>
<reference evidence="10 11" key="1">
    <citation type="submission" date="2007-07" db="EMBL/GenBank/DDBJ databases">
        <title>Complete sequence of Fervidobacterium nodosum Rt17-B1.</title>
        <authorList>
            <consortium name="US DOE Joint Genome Institute"/>
            <person name="Copeland A."/>
            <person name="Lucas S."/>
            <person name="Lapidus A."/>
            <person name="Barry K."/>
            <person name="Glavina del Rio T."/>
            <person name="Dalin E."/>
            <person name="Tice H."/>
            <person name="Pitluck S."/>
            <person name="Saunders E."/>
            <person name="Brettin T."/>
            <person name="Bruce D."/>
            <person name="Detter J.C."/>
            <person name="Han C."/>
            <person name="Schmutz J."/>
            <person name="Larimer F."/>
            <person name="Land M."/>
            <person name="Hauser L."/>
            <person name="Kyrpides N."/>
            <person name="Mikhailova N."/>
            <person name="Nelson K."/>
            <person name="Gogarten J.P."/>
            <person name="Noll K."/>
            <person name="Richardson P."/>
        </authorList>
    </citation>
    <scope>NUCLEOTIDE SEQUENCE [LARGE SCALE GENOMIC DNA]</scope>
    <source>
        <strain evidence="11">ATCC 35602 / DSM 5306 / Rt17-B1</strain>
    </source>
</reference>
<dbReference type="InterPro" id="IPR011063">
    <property type="entry name" value="TilS/TtcA_N"/>
</dbReference>
<evidence type="ECO:0000256" key="1">
    <source>
        <dbReference type="ARBA" id="ARBA00004496"/>
    </source>
</evidence>
<dbReference type="OrthoDB" id="9807403at2"/>
<evidence type="ECO:0000256" key="5">
    <source>
        <dbReference type="ARBA" id="ARBA00022741"/>
    </source>
</evidence>
<feature type="binding site" evidence="8">
    <location>
        <begin position="43"/>
        <end position="48"/>
    </location>
    <ligand>
        <name>ATP</name>
        <dbReference type="ChEBI" id="CHEBI:30616"/>
    </ligand>
</feature>
<dbReference type="Pfam" id="PF01171">
    <property type="entry name" value="ATP_bind_3"/>
    <property type="match status" value="1"/>
</dbReference>
<dbReference type="eggNOG" id="COG0037">
    <property type="taxonomic scope" value="Bacteria"/>
</dbReference>
<dbReference type="InterPro" id="IPR012796">
    <property type="entry name" value="Lysidine-tRNA-synth_C"/>
</dbReference>
<dbReference type="GO" id="GO:0032267">
    <property type="term" value="F:tRNA(Ile)-lysidine synthase activity"/>
    <property type="evidence" value="ECO:0007669"/>
    <property type="project" value="UniProtKB-EC"/>
</dbReference>
<evidence type="ECO:0000256" key="2">
    <source>
        <dbReference type="ARBA" id="ARBA00022490"/>
    </source>
</evidence>
<keyword evidence="6 8" id="KW-0067">ATP-binding</keyword>
<evidence type="ECO:0000313" key="10">
    <source>
        <dbReference type="EMBL" id="ABS60025.1"/>
    </source>
</evidence>
<dbReference type="HAMAP" id="MF_01161">
    <property type="entry name" value="tRNA_Ile_lys_synt"/>
    <property type="match status" value="1"/>
</dbReference>
<organism evidence="10 11">
    <name type="scientific">Fervidobacterium nodosum (strain ATCC 35602 / DSM 5306 / Rt17-B1)</name>
    <dbReference type="NCBI Taxonomy" id="381764"/>
    <lineage>
        <taxon>Bacteria</taxon>
        <taxon>Thermotogati</taxon>
        <taxon>Thermotogota</taxon>
        <taxon>Thermotogae</taxon>
        <taxon>Thermotogales</taxon>
        <taxon>Fervidobacteriaceae</taxon>
        <taxon>Fervidobacterium</taxon>
    </lineage>
</organism>
<evidence type="ECO:0000256" key="3">
    <source>
        <dbReference type="ARBA" id="ARBA00022598"/>
    </source>
</evidence>
<dbReference type="GO" id="GO:0005524">
    <property type="term" value="F:ATP binding"/>
    <property type="evidence" value="ECO:0007669"/>
    <property type="project" value="UniProtKB-UniRule"/>
</dbReference>
<comment type="similarity">
    <text evidence="8">Belongs to the tRNA(Ile)-lysidine synthase family.</text>
</comment>
<dbReference type="SMART" id="SM00977">
    <property type="entry name" value="TilS_C"/>
    <property type="match status" value="1"/>
</dbReference>
<proteinExistence type="inferred from homology"/>
<dbReference type="PANTHER" id="PTHR43033">
    <property type="entry name" value="TRNA(ILE)-LYSIDINE SYNTHASE-RELATED"/>
    <property type="match status" value="1"/>
</dbReference>
<protein>
    <recommendedName>
        <fullName evidence="8">tRNA(Ile)-lysidine synthase</fullName>
        <ecNumber evidence="8">6.3.4.19</ecNumber>
    </recommendedName>
    <alternativeName>
        <fullName evidence="8">tRNA(Ile)-2-lysyl-cytidine synthase</fullName>
    </alternativeName>
    <alternativeName>
        <fullName evidence="8">tRNA(Ile)-lysidine synthetase</fullName>
    </alternativeName>
</protein>
<dbReference type="CDD" id="cd01992">
    <property type="entry name" value="TilS_N"/>
    <property type="match status" value="1"/>
</dbReference>
<dbReference type="Proteomes" id="UP000002415">
    <property type="component" value="Chromosome"/>
</dbReference>
<keyword evidence="11" id="KW-1185">Reference proteome</keyword>
<dbReference type="GO" id="GO:0005737">
    <property type="term" value="C:cytoplasm"/>
    <property type="evidence" value="ECO:0007669"/>
    <property type="project" value="UniProtKB-SubCell"/>
</dbReference>
<dbReference type="InterPro" id="IPR014729">
    <property type="entry name" value="Rossmann-like_a/b/a_fold"/>
</dbReference>
<dbReference type="KEGG" id="fno:Fnod_0158"/>
<keyword evidence="4 8" id="KW-0819">tRNA processing</keyword>
<dbReference type="SUPFAM" id="SSF56037">
    <property type="entry name" value="PheT/TilS domain"/>
    <property type="match status" value="1"/>
</dbReference>
<accession>A7HJE2</accession>
<keyword evidence="5 8" id="KW-0547">Nucleotide-binding</keyword>
<evidence type="ECO:0000256" key="6">
    <source>
        <dbReference type="ARBA" id="ARBA00022840"/>
    </source>
</evidence>
<dbReference type="EC" id="6.3.4.19" evidence="8"/>
<dbReference type="Pfam" id="PF11734">
    <property type="entry name" value="TilS_C"/>
    <property type="match status" value="1"/>
</dbReference>
<evidence type="ECO:0000259" key="9">
    <source>
        <dbReference type="SMART" id="SM00977"/>
    </source>
</evidence>
<dbReference type="SUPFAM" id="SSF52402">
    <property type="entry name" value="Adenine nucleotide alpha hydrolases-like"/>
    <property type="match status" value="1"/>
</dbReference>
<comment type="catalytic activity">
    <reaction evidence="7 8">
        <text>cytidine(34) in tRNA(Ile2) + L-lysine + ATP = lysidine(34) in tRNA(Ile2) + AMP + diphosphate + H(+)</text>
        <dbReference type="Rhea" id="RHEA:43744"/>
        <dbReference type="Rhea" id="RHEA-COMP:10625"/>
        <dbReference type="Rhea" id="RHEA-COMP:10670"/>
        <dbReference type="ChEBI" id="CHEBI:15378"/>
        <dbReference type="ChEBI" id="CHEBI:30616"/>
        <dbReference type="ChEBI" id="CHEBI:32551"/>
        <dbReference type="ChEBI" id="CHEBI:33019"/>
        <dbReference type="ChEBI" id="CHEBI:82748"/>
        <dbReference type="ChEBI" id="CHEBI:83665"/>
        <dbReference type="ChEBI" id="CHEBI:456215"/>
        <dbReference type="EC" id="6.3.4.19"/>
    </reaction>
</comment>
<dbReference type="InterPro" id="IPR012094">
    <property type="entry name" value="tRNA_Ile_lys_synt"/>
</dbReference>
<name>A7HJE2_FERNB</name>
<dbReference type="Gene3D" id="3.40.50.620">
    <property type="entry name" value="HUPs"/>
    <property type="match status" value="1"/>
</dbReference>
<evidence type="ECO:0000313" key="11">
    <source>
        <dbReference type="Proteomes" id="UP000002415"/>
    </source>
</evidence>
<dbReference type="NCBIfam" id="TIGR02433">
    <property type="entry name" value="lysidine_TilS_C"/>
    <property type="match status" value="1"/>
</dbReference>
<dbReference type="EMBL" id="CP000771">
    <property type="protein sequence ID" value="ABS60025.1"/>
    <property type="molecule type" value="Genomic_DNA"/>
</dbReference>
<dbReference type="InterPro" id="IPR012795">
    <property type="entry name" value="tRNA_Ile_lys_synt_N"/>
</dbReference>
<dbReference type="STRING" id="381764.Fnod_0158"/>
<feature type="domain" description="Lysidine-tRNA(Ile) synthetase C-terminal" evidence="9">
    <location>
        <begin position="379"/>
        <end position="447"/>
    </location>
</feature>
<dbReference type="PANTHER" id="PTHR43033:SF1">
    <property type="entry name" value="TRNA(ILE)-LYSIDINE SYNTHASE-RELATED"/>
    <property type="match status" value="1"/>
</dbReference>
<sequence length="457" mass="52887">MVSLILMGCETLALDTQDEFFKKFVNFIREYVPNCSSVLLAVSGGVDSIVMLDLFNRAKDELLINIGVATFNHKLRTEADDEVIFVQKFCEGLGIPFFPGEADVKMYCEQNKLSIEEGARILRYEFLKRTAKENGYSFIATAHNANDLLETIILRQIKGTGPFGLAAIKPINGIFIRPLIFFTRKEIEEYAKERKLEYVIDRTNFDIEYNRNFVRHKIVPLLKEINPSVESAYLKLAKNIWELDSYVDRAIGIDKSNLEKIGNNFIFKLVNDEYLQIEQIRRYSLLLFGKPLDYEKLERFKKARSSGKPSYKISFWGALGIEISYGWCMMGDIVNYPVFEKIVCFDGSKEFELIEANGYFIKFAKYDIINKKEHTNVCFKVRNWRGGDRLLSGKKVKELFSERKVPTFLRKLIPLVFLSESEQDSKVIYIPFLYEAKSYLNDIGVFIETKGGFHFES</sequence>
<keyword evidence="2 8" id="KW-0963">Cytoplasm</keyword>
<comment type="function">
    <text evidence="8">Ligates lysine onto the cytidine present at position 34 of the AUA codon-specific tRNA(Ile) that contains the anticodon CAU, in an ATP-dependent manner. Cytidine is converted to lysidine, thus changing the amino acid specificity of the tRNA from methionine to isoleucine.</text>
</comment>
<dbReference type="GO" id="GO:0006400">
    <property type="term" value="P:tRNA modification"/>
    <property type="evidence" value="ECO:0007669"/>
    <property type="project" value="UniProtKB-UniRule"/>
</dbReference>
<reference evidence="10 11" key="2">
    <citation type="journal article" date="2009" name="Proc. Natl. Acad. Sci. U.S.A.">
        <title>On the chimeric nature, thermophilic origin, and phylogenetic placement of the Thermotogales.</title>
        <authorList>
            <person name="Zhaxybayeva O."/>
            <person name="Swithers K.S."/>
            <person name="Lapierre P."/>
            <person name="Fournier G.P."/>
            <person name="Bickhart D.M."/>
            <person name="DeBoy R.T."/>
            <person name="Nelson K.E."/>
            <person name="Nesbo C.L."/>
            <person name="Doolittle W.F."/>
            <person name="Gogarten J.P."/>
            <person name="Noll K.M."/>
        </authorList>
    </citation>
    <scope>NUCLEOTIDE SEQUENCE [LARGE SCALE GENOMIC DNA]</scope>
    <source>
        <strain evidence="11">ATCC 35602 / DSM 5306 / Rt17-B1</strain>
    </source>
</reference>
<keyword evidence="3 8" id="KW-0436">Ligase</keyword>
<gene>
    <name evidence="8" type="primary">tilS</name>
    <name evidence="10" type="ordered locus">Fnod_0158</name>
</gene>